<proteinExistence type="predicted"/>
<dbReference type="STRING" id="1548018.LS64_03400"/>
<evidence type="ECO:0008006" key="6">
    <source>
        <dbReference type="Google" id="ProtNLM"/>
    </source>
</evidence>
<evidence type="ECO:0000313" key="4">
    <source>
        <dbReference type="Proteomes" id="UP000029714"/>
    </source>
</evidence>
<name>A0A347VR13_9HELI</name>
<sequence>MRYFLAFLICVIFSGCSYKIQTQTPENNEYGFTTQDFIESSSQTTNKDSIESNTKNEAIESSVKNTQNKDSIESNTQNTHFSFENPPKGKARIYIYSKLNINILNGLTGYFLSLHYGDFDKNKPYKTPQNIVYLGFAKKPMAKIIDLTRVDEKAVIYARNLGFRETLEFIPKADNIYCIEVNAKFVPFLGIGRPYFALIDKQTCKQNAPQFFEKYSKNHDETYEKKYSDKFWKKVKGE</sequence>
<dbReference type="EMBL" id="QBIU01000001">
    <property type="protein sequence ID" value="MWV68604.1"/>
    <property type="molecule type" value="Genomic_DNA"/>
</dbReference>
<comment type="caution">
    <text evidence="3">The sequence shown here is derived from an EMBL/GenBank/DDBJ whole genome shotgun (WGS) entry which is preliminary data.</text>
</comment>
<reference evidence="3 4" key="1">
    <citation type="journal article" date="2014" name="Genome Announc.">
        <title>Draft genome sequences of eight enterohepatic helicobacter species isolated from both laboratory and wild rodents.</title>
        <authorList>
            <person name="Sheh A."/>
            <person name="Shen Z."/>
            <person name="Fox J.G."/>
        </authorList>
    </citation>
    <scope>NUCLEOTIDE SEQUENCE [LARGE SCALE GENOMIC DNA]</scope>
    <source>
        <strain evidence="3 4">MIT 97-6194</strain>
    </source>
</reference>
<organism evidence="3 4">
    <name type="scientific">Helicobacter saguini</name>
    <dbReference type="NCBI Taxonomy" id="1548018"/>
    <lineage>
        <taxon>Bacteria</taxon>
        <taxon>Pseudomonadati</taxon>
        <taxon>Campylobacterota</taxon>
        <taxon>Epsilonproteobacteria</taxon>
        <taxon>Campylobacterales</taxon>
        <taxon>Helicobacteraceae</taxon>
        <taxon>Helicobacter</taxon>
    </lineage>
</organism>
<evidence type="ECO:0000313" key="3">
    <source>
        <dbReference type="EMBL" id="TLD95864.1"/>
    </source>
</evidence>
<gene>
    <name evidence="2" type="ORF">DCO61_00790</name>
    <name evidence="3" type="ORF">LS64_000410</name>
</gene>
<dbReference type="Proteomes" id="UP000477070">
    <property type="component" value="Unassembled WGS sequence"/>
</dbReference>
<reference evidence="3 4" key="2">
    <citation type="journal article" date="2016" name="Infect. Immun.">
        <title>Helicobacter saguini, a Novel Helicobacter Isolated from Cotton-Top Tamarins with Ulcerative Colitis, Has Proinflammatory Properties and Induces Typhlocolitis and Dysplasia in Gnotobiotic IL-10-/- Mice.</title>
        <authorList>
            <person name="Shen Z."/>
            <person name="Mannion A."/>
            <person name="Whary M.T."/>
            <person name="Muthupalani S."/>
            <person name="Sheh A."/>
            <person name="Feng Y."/>
            <person name="Gong G."/>
            <person name="Vandamme P."/>
            <person name="Holcombe H.R."/>
            <person name="Paster B.J."/>
            <person name="Fox J.G."/>
        </authorList>
    </citation>
    <scope>NUCLEOTIDE SEQUENCE [LARGE SCALE GENOMIC DNA]</scope>
    <source>
        <strain evidence="3 4">MIT 97-6194</strain>
    </source>
</reference>
<dbReference type="EMBL" id="JRMP02000001">
    <property type="protein sequence ID" value="TLD95864.1"/>
    <property type="molecule type" value="Genomic_DNA"/>
</dbReference>
<evidence type="ECO:0000313" key="5">
    <source>
        <dbReference type="Proteomes" id="UP000477070"/>
    </source>
</evidence>
<evidence type="ECO:0000313" key="2">
    <source>
        <dbReference type="EMBL" id="MWV68604.1"/>
    </source>
</evidence>
<protein>
    <recommendedName>
        <fullName evidence="6">Lipoprotein</fullName>
    </recommendedName>
</protein>
<dbReference type="RefSeq" id="WP_034570628.1">
    <property type="nucleotide sequence ID" value="NZ_JRMP02000001.1"/>
</dbReference>
<accession>A0A347VR13</accession>
<feature type="region of interest" description="Disordered" evidence="1">
    <location>
        <begin position="41"/>
        <end position="81"/>
    </location>
</feature>
<feature type="compositionally biased region" description="Polar residues" evidence="1">
    <location>
        <begin position="62"/>
        <end position="81"/>
    </location>
</feature>
<dbReference type="PROSITE" id="PS51257">
    <property type="entry name" value="PROKAR_LIPOPROTEIN"/>
    <property type="match status" value="1"/>
</dbReference>
<feature type="compositionally biased region" description="Polar residues" evidence="1">
    <location>
        <begin position="41"/>
        <end position="56"/>
    </location>
</feature>
<reference evidence="2 5" key="4">
    <citation type="submission" date="2019-12" db="EMBL/GenBank/DDBJ databases">
        <title>Multi-Generational Helicobacter saguini Isolates.</title>
        <authorList>
            <person name="Mannion A."/>
            <person name="Shen Z."/>
            <person name="Fox J.G."/>
        </authorList>
    </citation>
    <scope>NUCLEOTIDE SEQUENCE [LARGE SCALE GENOMIC DNA]</scope>
    <source>
        <strain evidence="2">16-048</strain>
        <strain evidence="5">16-048 (F4)</strain>
    </source>
</reference>
<dbReference type="Proteomes" id="UP000029714">
    <property type="component" value="Unassembled WGS sequence"/>
</dbReference>
<evidence type="ECO:0000256" key="1">
    <source>
        <dbReference type="SAM" id="MobiDB-lite"/>
    </source>
</evidence>
<keyword evidence="4" id="KW-1185">Reference proteome</keyword>
<dbReference type="AlphaFoldDB" id="A0A347VR13"/>
<reference evidence="3" key="3">
    <citation type="submission" date="2018-04" db="EMBL/GenBank/DDBJ databases">
        <authorList>
            <person name="Sheh A."/>
            <person name="Shen Z."/>
            <person name="Mannion A.J."/>
            <person name="Fox J.G."/>
        </authorList>
    </citation>
    <scope>NUCLEOTIDE SEQUENCE</scope>
    <source>
        <strain evidence="3">MIT 97-6194</strain>
    </source>
</reference>